<dbReference type="Proteomes" id="UP000292957">
    <property type="component" value="Unassembled WGS sequence"/>
</dbReference>
<sequence>MSRAPHTWLGVSVAYHAFPFSDFVSMAVTRFHAGHRLSRFVYQPLDKQFDHEESHRLFSQSISSLSTFVDSVEHLHSDEERLCPLQMRECWNIPEAEQYWSMPKNVDRKPKYGFR</sequence>
<reference evidence="1" key="1">
    <citation type="submission" date="2019-01" db="EMBL/GenBank/DDBJ databases">
        <title>Draft genome sequences of three monokaryotic isolates of the white-rot basidiomycete fungus Dichomitus squalens.</title>
        <authorList>
            <consortium name="DOE Joint Genome Institute"/>
            <person name="Lopez S.C."/>
            <person name="Andreopoulos B."/>
            <person name="Pangilinan J."/>
            <person name="Lipzen A."/>
            <person name="Riley R."/>
            <person name="Ahrendt S."/>
            <person name="Ng V."/>
            <person name="Barry K."/>
            <person name="Daum C."/>
            <person name="Grigoriev I.V."/>
            <person name="Hilden K.S."/>
            <person name="Makela M.R."/>
            <person name="de Vries R.P."/>
        </authorList>
    </citation>
    <scope>NUCLEOTIDE SEQUENCE [LARGE SCALE GENOMIC DNA]</scope>
    <source>
        <strain evidence="1">OM18370.1</strain>
    </source>
</reference>
<proteinExistence type="predicted"/>
<organism evidence="1">
    <name type="scientific">Dichomitus squalens</name>
    <dbReference type="NCBI Taxonomy" id="114155"/>
    <lineage>
        <taxon>Eukaryota</taxon>
        <taxon>Fungi</taxon>
        <taxon>Dikarya</taxon>
        <taxon>Basidiomycota</taxon>
        <taxon>Agaricomycotina</taxon>
        <taxon>Agaricomycetes</taxon>
        <taxon>Polyporales</taxon>
        <taxon>Polyporaceae</taxon>
        <taxon>Dichomitus</taxon>
    </lineage>
</organism>
<dbReference type="AlphaFoldDB" id="A0A4Q9MGT1"/>
<protein>
    <submittedName>
        <fullName evidence="1">Uncharacterized protein</fullName>
    </submittedName>
</protein>
<dbReference type="OrthoDB" id="2756029at2759"/>
<accession>A0A4Q9MGT1</accession>
<gene>
    <name evidence="1" type="ORF">BD311DRAFT_765242</name>
</gene>
<dbReference type="EMBL" id="ML143467">
    <property type="protein sequence ID" value="TBU25071.1"/>
    <property type="molecule type" value="Genomic_DNA"/>
</dbReference>
<evidence type="ECO:0000313" key="1">
    <source>
        <dbReference type="EMBL" id="TBU25071.1"/>
    </source>
</evidence>
<name>A0A4Q9MGT1_9APHY</name>